<dbReference type="Gene3D" id="3.40.720.10">
    <property type="entry name" value="Alkaline Phosphatase, subunit A"/>
    <property type="match status" value="1"/>
</dbReference>
<keyword evidence="3" id="KW-0378">Hydrolase</keyword>
<feature type="domain" description="Sulfatase N-terminal" evidence="5">
    <location>
        <begin position="24"/>
        <end position="345"/>
    </location>
</feature>
<dbReference type="PANTHER" id="PTHR43108:SF8">
    <property type="entry name" value="SD21168P"/>
    <property type="match status" value="1"/>
</dbReference>
<dbReference type="Proteomes" id="UP001281614">
    <property type="component" value="Unassembled WGS sequence"/>
</dbReference>
<organism evidence="6 7">
    <name type="scientific">Colletotrichum kahawae</name>
    <name type="common">Coffee berry disease fungus</name>
    <dbReference type="NCBI Taxonomy" id="34407"/>
    <lineage>
        <taxon>Eukaryota</taxon>
        <taxon>Fungi</taxon>
        <taxon>Dikarya</taxon>
        <taxon>Ascomycota</taxon>
        <taxon>Pezizomycotina</taxon>
        <taxon>Sordariomycetes</taxon>
        <taxon>Hypocreomycetidae</taxon>
        <taxon>Glomerellales</taxon>
        <taxon>Glomerellaceae</taxon>
        <taxon>Colletotrichum</taxon>
        <taxon>Colletotrichum gloeosporioides species complex</taxon>
    </lineage>
</organism>
<accession>A0AAD9Y4Y1</accession>
<evidence type="ECO:0000256" key="2">
    <source>
        <dbReference type="ARBA" id="ARBA00022729"/>
    </source>
</evidence>
<protein>
    <submittedName>
        <fullName evidence="6">Arylsulfatase</fullName>
    </submittedName>
</protein>
<gene>
    <name evidence="6" type="ORF">CKAH01_07620</name>
</gene>
<reference evidence="6" key="1">
    <citation type="submission" date="2023-02" db="EMBL/GenBank/DDBJ databases">
        <title>Colletotrichum kahawae CIFC_Que2 genome sequencing and assembly.</title>
        <authorList>
            <person name="Baroncelli R."/>
        </authorList>
    </citation>
    <scope>NUCLEOTIDE SEQUENCE</scope>
    <source>
        <strain evidence="6">CIFC_Que2</strain>
    </source>
</reference>
<dbReference type="InterPro" id="IPR000917">
    <property type="entry name" value="Sulfatase_N"/>
</dbReference>
<comment type="similarity">
    <text evidence="1">Belongs to the sulfatase family.</text>
</comment>
<keyword evidence="7" id="KW-1185">Reference proteome</keyword>
<evidence type="ECO:0000256" key="4">
    <source>
        <dbReference type="ARBA" id="ARBA00023180"/>
    </source>
</evidence>
<dbReference type="PANTHER" id="PTHR43108">
    <property type="entry name" value="N-ACETYLGLUCOSAMINE-6-SULFATASE FAMILY MEMBER"/>
    <property type="match status" value="1"/>
</dbReference>
<dbReference type="InterPro" id="IPR017850">
    <property type="entry name" value="Alkaline_phosphatase_core_sf"/>
</dbReference>
<evidence type="ECO:0000256" key="1">
    <source>
        <dbReference type="ARBA" id="ARBA00008779"/>
    </source>
</evidence>
<evidence type="ECO:0000259" key="5">
    <source>
        <dbReference type="Pfam" id="PF00884"/>
    </source>
</evidence>
<evidence type="ECO:0000313" key="6">
    <source>
        <dbReference type="EMBL" id="KAK2736933.1"/>
    </source>
</evidence>
<evidence type="ECO:0000313" key="7">
    <source>
        <dbReference type="Proteomes" id="UP001281614"/>
    </source>
</evidence>
<dbReference type="EMBL" id="VYYT01000411">
    <property type="protein sequence ID" value="KAK2736933.1"/>
    <property type="molecule type" value="Genomic_DNA"/>
</dbReference>
<dbReference type="SUPFAM" id="SSF53649">
    <property type="entry name" value="Alkaline phosphatase-like"/>
    <property type="match status" value="1"/>
</dbReference>
<name>A0AAD9Y4Y1_COLKA</name>
<dbReference type="PROSITE" id="PS00523">
    <property type="entry name" value="SULFATASE_1"/>
    <property type="match status" value="1"/>
</dbReference>
<dbReference type="InterPro" id="IPR024607">
    <property type="entry name" value="Sulfatase_CS"/>
</dbReference>
<comment type="caution">
    <text evidence="6">The sequence shown here is derived from an EMBL/GenBank/DDBJ whole genome shotgun (WGS) entry which is preliminary data.</text>
</comment>
<dbReference type="CDD" id="cd16147">
    <property type="entry name" value="G6S"/>
    <property type="match status" value="1"/>
</dbReference>
<dbReference type="Pfam" id="PF00884">
    <property type="entry name" value="Sulfatase"/>
    <property type="match status" value="1"/>
</dbReference>
<keyword evidence="4" id="KW-0325">Glycoprotein</keyword>
<dbReference type="AlphaFoldDB" id="A0AAD9Y4Y1"/>
<evidence type="ECO:0000256" key="3">
    <source>
        <dbReference type="ARBA" id="ARBA00022801"/>
    </source>
</evidence>
<sequence>MKSSIFIAPLLVSAIGAIDKKKGPNIVFIFTDDQDLRHGSVDTQRAVQEHIAAHGTVFTNHYASVAVCCPSRVSLMRGQHAHNTNNTAIKAPGGGFPKFRAAGLEEEYLPHWLEKAGYNAEYSIISYNPAPKGWRHIDVLLDPYTNAHNTVVMSENGARPVWYQGFQQTDVVRIKALDRLNTLLKEEDPFFLMIAPRAPHVENLRDPPTPPARYLGSFATLDTSDLLRIPLWLRTLPSLNDTQIAEIDHFYQRRLESLKGVADIIDDVVEMLTVNDAIDNTYIIYTTDQGYHLGTHRAGVGKSLPYLEDTNIPLIVRGPGVPKGAVSTNPSLVVDFAPTFLDIAGLNPDDRPPFWDGSSLLDSWKNPNSPEISKRKEAINIEYWGSGFVEQHQWSEGDYGISFPWLYSKNDYKTMRVVGDSTSWMYSRLCSNDTELYDTKNDPYELVNLANSTDSLHVRVLTRLNALLLVSKSCTQDTCRDPWSAIQPPCLSSSYRVRTLEDALNPAYDEFYGSFPLVTIAECMNYQFAPNEVSFHPAGADKGLGLAYRNSTDNFVFPDPSPVVELPRNLTLGGGWEHRHATHEVLMRSGRELKDDELKNADVELEGRSVYLVEG</sequence>
<keyword evidence="2" id="KW-0732">Signal</keyword>
<dbReference type="GO" id="GO:0005539">
    <property type="term" value="F:glycosaminoglycan binding"/>
    <property type="evidence" value="ECO:0007669"/>
    <property type="project" value="TreeGrafter"/>
</dbReference>
<proteinExistence type="inferred from homology"/>
<dbReference type="GO" id="GO:0008449">
    <property type="term" value="F:N-acetylglucosamine-6-sulfatase activity"/>
    <property type="evidence" value="ECO:0007669"/>
    <property type="project" value="TreeGrafter"/>
</dbReference>